<comment type="cofactor">
    <cofactor evidence="1">
        <name>FAD</name>
        <dbReference type="ChEBI" id="CHEBI:57692"/>
    </cofactor>
</comment>
<dbReference type="GO" id="GO:0016491">
    <property type="term" value="F:oxidoreductase activity"/>
    <property type="evidence" value="ECO:0007669"/>
    <property type="project" value="UniProtKB-KW"/>
</dbReference>
<dbReference type="AlphaFoldDB" id="A0A558DQZ6"/>
<dbReference type="PROSITE" id="PS51384">
    <property type="entry name" value="FAD_FR"/>
    <property type="match status" value="1"/>
</dbReference>
<comment type="caution">
    <text evidence="7">The sequence shown here is derived from an EMBL/GenBank/DDBJ whole genome shotgun (WGS) entry which is preliminary data.</text>
</comment>
<dbReference type="PRINTS" id="PR00371">
    <property type="entry name" value="FPNCR"/>
</dbReference>
<dbReference type="Pfam" id="PF00175">
    <property type="entry name" value="NAD_binding_1"/>
    <property type="match status" value="1"/>
</dbReference>
<accession>A0A558DQZ6</accession>
<dbReference type="SUPFAM" id="SSF63380">
    <property type="entry name" value="Riboflavin synthase domain-like"/>
    <property type="match status" value="1"/>
</dbReference>
<dbReference type="InterPro" id="IPR001433">
    <property type="entry name" value="OxRdtase_FAD/NAD-bd"/>
</dbReference>
<dbReference type="EMBL" id="VMNH01000013">
    <property type="protein sequence ID" value="TVO73513.1"/>
    <property type="molecule type" value="Genomic_DNA"/>
</dbReference>
<gene>
    <name evidence="7" type="ORF">FHP88_11585</name>
</gene>
<sequence length="284" mass="31642">MSDVELGPAVTATVIESKRITPESTDEVRHIVLRVDEPSFRYMKGQSIGVVVPGPHAFGNKYHMRRYSIANDRPTGAEEGVEFSILVRRCFYIDPVNGERYPGTASNYLCDAKPGKTISITGPYKSPFNVPSDTGANLVMIGVGTGIAPFRAFLQHLYKDKGAWQGKVRLFYGAKTGMDMLYMNDENSDLKEYFDEVTFAAYNALAGKPLMTDTQALEQSLERHVEEAWALIQQSNTYVCVAGLSKLLDSMDKVFGAAAGSEEKWQAMKQKMIDQGRWSQLFYS</sequence>
<dbReference type="Proteomes" id="UP000316649">
    <property type="component" value="Unassembled WGS sequence"/>
</dbReference>
<dbReference type="InterPro" id="IPR017927">
    <property type="entry name" value="FAD-bd_FR_type"/>
</dbReference>
<dbReference type="OrthoDB" id="581532at2"/>
<proteinExistence type="predicted"/>
<evidence type="ECO:0000259" key="6">
    <source>
        <dbReference type="PROSITE" id="PS51384"/>
    </source>
</evidence>
<dbReference type="RefSeq" id="WP_144359235.1">
    <property type="nucleotide sequence ID" value="NZ_VMNH01000013.1"/>
</dbReference>
<feature type="domain" description="FAD-binding FR-type" evidence="6">
    <location>
        <begin position="7"/>
        <end position="130"/>
    </location>
</feature>
<keyword evidence="8" id="KW-1185">Reference proteome</keyword>
<reference evidence="7 8" key="1">
    <citation type="submission" date="2019-07" db="EMBL/GenBank/DDBJ databases">
        <title>The pathways for chlorine oxyanion respiration interact through the shared metabolite chlorate.</title>
        <authorList>
            <person name="Barnum T.P."/>
            <person name="Cheng Y."/>
            <person name="Hill K.A."/>
            <person name="Lucas L.N."/>
            <person name="Carlson H.K."/>
            <person name="Coates J.D."/>
        </authorList>
    </citation>
    <scope>NUCLEOTIDE SEQUENCE [LARGE SCALE GENOMIC DNA]</scope>
    <source>
        <strain evidence="7 8">BK-1</strain>
    </source>
</reference>
<keyword evidence="5" id="KW-0560">Oxidoreductase</keyword>
<evidence type="ECO:0000256" key="3">
    <source>
        <dbReference type="ARBA" id="ARBA00022827"/>
    </source>
</evidence>
<keyword evidence="2" id="KW-0285">Flavoprotein</keyword>
<evidence type="ECO:0000256" key="4">
    <source>
        <dbReference type="ARBA" id="ARBA00022857"/>
    </source>
</evidence>
<evidence type="ECO:0000313" key="8">
    <source>
        <dbReference type="Proteomes" id="UP000316649"/>
    </source>
</evidence>
<evidence type="ECO:0000256" key="5">
    <source>
        <dbReference type="ARBA" id="ARBA00023002"/>
    </source>
</evidence>
<keyword evidence="4" id="KW-0521">NADP</keyword>
<evidence type="ECO:0000256" key="2">
    <source>
        <dbReference type="ARBA" id="ARBA00022630"/>
    </source>
</evidence>
<dbReference type="InterPro" id="IPR039261">
    <property type="entry name" value="FNR_nucleotide-bd"/>
</dbReference>
<dbReference type="InterPro" id="IPR001709">
    <property type="entry name" value="Flavoprot_Pyr_Nucl_cyt_Rdtase"/>
</dbReference>
<dbReference type="Gene3D" id="3.40.50.80">
    <property type="entry name" value="Nucleotide-binding domain of ferredoxin-NADP reductase (FNR) module"/>
    <property type="match status" value="1"/>
</dbReference>
<protein>
    <submittedName>
        <fullName evidence="7">Oxidoreductase</fullName>
    </submittedName>
</protein>
<dbReference type="InterPro" id="IPR017938">
    <property type="entry name" value="Riboflavin_synthase-like_b-brl"/>
</dbReference>
<dbReference type="InterPro" id="IPR015701">
    <property type="entry name" value="FNR"/>
</dbReference>
<evidence type="ECO:0000256" key="1">
    <source>
        <dbReference type="ARBA" id="ARBA00001974"/>
    </source>
</evidence>
<dbReference type="SUPFAM" id="SSF52343">
    <property type="entry name" value="Ferredoxin reductase-like, C-terminal NADP-linked domain"/>
    <property type="match status" value="1"/>
</dbReference>
<dbReference type="PANTHER" id="PTHR43314">
    <property type="match status" value="1"/>
</dbReference>
<keyword evidence="3" id="KW-0274">FAD</keyword>
<name>A0A558DQZ6_9GAMM</name>
<dbReference type="Gene3D" id="2.40.30.10">
    <property type="entry name" value="Translation factors"/>
    <property type="match status" value="1"/>
</dbReference>
<organism evidence="7 8">
    <name type="scientific">Sedimenticola selenatireducens</name>
    <dbReference type="NCBI Taxonomy" id="191960"/>
    <lineage>
        <taxon>Bacteria</taxon>
        <taxon>Pseudomonadati</taxon>
        <taxon>Pseudomonadota</taxon>
        <taxon>Gammaproteobacteria</taxon>
        <taxon>Chromatiales</taxon>
        <taxon>Sedimenticolaceae</taxon>
        <taxon>Sedimenticola</taxon>
    </lineage>
</organism>
<evidence type="ECO:0000313" key="7">
    <source>
        <dbReference type="EMBL" id="TVO73513.1"/>
    </source>
</evidence>